<reference key="1">
    <citation type="submission" date="2010-11" db="EMBL/GenBank/DDBJ databases">
        <title>The complete genome of Bacteroides helcogenes P 36-108.</title>
        <authorList>
            <consortium name="US DOE Joint Genome Institute (JGI-PGF)"/>
            <person name="Lucas S."/>
            <person name="Copeland A."/>
            <person name="Lapidus A."/>
            <person name="Bruce D."/>
            <person name="Goodwin L."/>
            <person name="Pitluck S."/>
            <person name="Kyrpides N."/>
            <person name="Mavromatis K."/>
            <person name="Ivanova N."/>
            <person name="Zeytun A."/>
            <person name="Brettin T."/>
            <person name="Detter J.C."/>
            <person name="Tapia R."/>
            <person name="Han C."/>
            <person name="Land M."/>
            <person name="Hauser L."/>
            <person name="Markowitz V."/>
            <person name="Cheng J.-F."/>
            <person name="Hugenholtz P."/>
            <person name="Woyke T."/>
            <person name="Wu D."/>
            <person name="Gronow S."/>
            <person name="Wellnitz S."/>
            <person name="Brambilla E."/>
            <person name="Klenk H.-P."/>
            <person name="Eisen J.A."/>
        </authorList>
    </citation>
    <scope>NUCLEOTIDE SEQUENCE</scope>
    <source>
        <strain>P 36-108</strain>
    </source>
</reference>
<keyword evidence="5" id="KW-0998">Cell outer membrane</keyword>
<keyword evidence="11" id="KW-1185">Reference proteome</keyword>
<dbReference type="InterPro" id="IPR012944">
    <property type="entry name" value="SusD_RagB_dom"/>
</dbReference>
<gene>
    <name evidence="10" type="ordered locus">Bache_3277</name>
</gene>
<dbReference type="InterPro" id="IPR033985">
    <property type="entry name" value="SusD-like_N"/>
</dbReference>
<dbReference type="PATRIC" id="fig|693979.3.peg.3441"/>
<evidence type="ECO:0000256" key="5">
    <source>
        <dbReference type="ARBA" id="ARBA00023237"/>
    </source>
</evidence>
<feature type="chain" id="PRO_5003211055" description="RagB/SusD domain protein" evidence="7">
    <location>
        <begin position="20"/>
        <end position="548"/>
    </location>
</feature>
<organism evidence="10 11">
    <name type="scientific">Bacteroides helcogenes (strain ATCC 35417 / DSM 20613 / JCM 6297 / CCUG 15421 / P 36-108)</name>
    <dbReference type="NCBI Taxonomy" id="693979"/>
    <lineage>
        <taxon>Bacteria</taxon>
        <taxon>Pseudomonadati</taxon>
        <taxon>Bacteroidota</taxon>
        <taxon>Bacteroidia</taxon>
        <taxon>Bacteroidales</taxon>
        <taxon>Bacteroidaceae</taxon>
        <taxon>Bacteroides</taxon>
    </lineage>
</organism>
<evidence type="ECO:0000256" key="6">
    <source>
        <dbReference type="SAM" id="MobiDB-lite"/>
    </source>
</evidence>
<protein>
    <recommendedName>
        <fullName evidence="12">RagB/SusD domain protein</fullName>
    </recommendedName>
</protein>
<evidence type="ECO:0000259" key="8">
    <source>
        <dbReference type="Pfam" id="PF07980"/>
    </source>
</evidence>
<dbReference type="HOGENOM" id="CLU_015553_3_2_10"/>
<dbReference type="EMBL" id="CP002352">
    <property type="protein sequence ID" value="ADV45200.1"/>
    <property type="molecule type" value="Genomic_DNA"/>
</dbReference>
<dbReference type="Proteomes" id="UP000008630">
    <property type="component" value="Chromosome"/>
</dbReference>
<reference evidence="10 11" key="2">
    <citation type="journal article" date="2011" name="Stand. Genomic Sci.">
        <title>Complete genome sequence of Bacteroides helcogenes type strain (P 36-108).</title>
        <authorList>
            <person name="Pati A."/>
            <person name="Gronow S."/>
            <person name="Zeytun A."/>
            <person name="Lapidus A."/>
            <person name="Nolan M."/>
            <person name="Hammon N."/>
            <person name="Deshpande S."/>
            <person name="Cheng J.F."/>
            <person name="Tapia R."/>
            <person name="Han C."/>
            <person name="Goodwin L."/>
            <person name="Pitluck S."/>
            <person name="Liolios K."/>
            <person name="Pagani I."/>
            <person name="Ivanova N."/>
            <person name="Mavromatis K."/>
            <person name="Chen A."/>
            <person name="Palaniappan K."/>
            <person name="Land M."/>
            <person name="Hauser L."/>
            <person name="Chang Y.J."/>
            <person name="Jeffries C.D."/>
            <person name="Detter J.C."/>
            <person name="Brambilla E."/>
            <person name="Rohde M."/>
            <person name="Goker M."/>
            <person name="Woyke T."/>
            <person name="Bristow J."/>
            <person name="Eisen J.A."/>
            <person name="Markowitz V."/>
            <person name="Hugenholtz P."/>
            <person name="Kyrpides N.C."/>
            <person name="Klenk H.P."/>
            <person name="Lucas S."/>
        </authorList>
    </citation>
    <scope>NUCLEOTIDE SEQUENCE [LARGE SCALE GENOMIC DNA]</scope>
    <source>
        <strain evidence="11">ATCC 35417 / DSM 20613 / JCM 6297 / CCUG 15421 / P 36-108</strain>
    </source>
</reference>
<accession>E6SSE9</accession>
<comment type="similarity">
    <text evidence="2">Belongs to the SusD family.</text>
</comment>
<evidence type="ECO:0000256" key="7">
    <source>
        <dbReference type="SAM" id="SignalP"/>
    </source>
</evidence>
<evidence type="ECO:0000256" key="2">
    <source>
        <dbReference type="ARBA" id="ARBA00006275"/>
    </source>
</evidence>
<dbReference type="Pfam" id="PF14322">
    <property type="entry name" value="SusD-like_3"/>
    <property type="match status" value="1"/>
</dbReference>
<dbReference type="STRING" id="693979.Bache_3277"/>
<keyword evidence="3 7" id="KW-0732">Signal</keyword>
<dbReference type="KEGG" id="bhl:Bache_3277"/>
<dbReference type="Gene3D" id="1.25.40.390">
    <property type="match status" value="1"/>
</dbReference>
<dbReference type="InterPro" id="IPR011990">
    <property type="entry name" value="TPR-like_helical_dom_sf"/>
</dbReference>
<dbReference type="GO" id="GO:0009279">
    <property type="term" value="C:cell outer membrane"/>
    <property type="evidence" value="ECO:0007669"/>
    <property type="project" value="UniProtKB-SubCell"/>
</dbReference>
<dbReference type="Pfam" id="PF07980">
    <property type="entry name" value="SusD_RagB"/>
    <property type="match status" value="1"/>
</dbReference>
<dbReference type="RefSeq" id="WP_013548787.1">
    <property type="nucleotide sequence ID" value="NC_014933.1"/>
</dbReference>
<dbReference type="PROSITE" id="PS51257">
    <property type="entry name" value="PROKAR_LIPOPROTEIN"/>
    <property type="match status" value="1"/>
</dbReference>
<feature type="region of interest" description="Disordered" evidence="6">
    <location>
        <begin position="518"/>
        <end position="548"/>
    </location>
</feature>
<dbReference type="OrthoDB" id="1100079at2"/>
<feature type="domain" description="SusD-like N-terminal" evidence="9">
    <location>
        <begin position="91"/>
        <end position="242"/>
    </location>
</feature>
<feature type="signal peptide" evidence="7">
    <location>
        <begin position="1"/>
        <end position="19"/>
    </location>
</feature>
<evidence type="ECO:0000313" key="11">
    <source>
        <dbReference type="Proteomes" id="UP000008630"/>
    </source>
</evidence>
<feature type="compositionally biased region" description="Polar residues" evidence="6">
    <location>
        <begin position="518"/>
        <end position="541"/>
    </location>
</feature>
<evidence type="ECO:0000256" key="3">
    <source>
        <dbReference type="ARBA" id="ARBA00022729"/>
    </source>
</evidence>
<feature type="domain" description="RagB/SusD" evidence="8">
    <location>
        <begin position="382"/>
        <end position="480"/>
    </location>
</feature>
<dbReference type="SUPFAM" id="SSF48452">
    <property type="entry name" value="TPR-like"/>
    <property type="match status" value="1"/>
</dbReference>
<name>E6SSE9_BACT6</name>
<dbReference type="eggNOG" id="COG2913">
    <property type="taxonomic scope" value="Bacteria"/>
</dbReference>
<evidence type="ECO:0008006" key="12">
    <source>
        <dbReference type="Google" id="ProtNLM"/>
    </source>
</evidence>
<evidence type="ECO:0000256" key="4">
    <source>
        <dbReference type="ARBA" id="ARBA00023136"/>
    </source>
</evidence>
<dbReference type="AlphaFoldDB" id="E6SSE9"/>
<sequence length="548" mass="60636">MKYISKFSLFALGCLTLIACSDMDDMKPEGSSITEEQVNETTSTIPARVAADLAGVYSYMGMQYCAFPSITRDDDFGLPSVYLSQELNGPDMVCDNSGYNWFSVSSEYSDRNANYANPYARYANFYNQIKLANDLLTSIDPETDNKDLQYYIGQAKAVRAFDYLGLAPYYQFNYASSKDKPCIPIVTPETADYSNNPRATVEAVYAQIISDLNDAISLLEGYQRPDKTKIDQQVAYGLRARANLYMGNWAEAAADADKALAGYTPASMTEVGTPAFCQLAEHNWMWGLLIEAANITGNDGLPTWPSKIVSFSAMSYTAGVGCYKRINPLLYNKISDTDVRKGWWVNEKLHSPLLSTISWNGVTGDAIAPLQIEDVKVAFTPYTNVKFGMKSGIGSTTNDCDWCLMRVEELILIKAEGLAMSGSTSEGKKVLEDFVKNYRDANYSCTASAAEALQTEIWKQRRIELWGEGFVMADIMRLNKPVVRFHSGNTGIWPDAFAFNIQANDGYLLLRFPQKETNNNQGIPATENTEGTQPVAGQNANLLDGVTD</sequence>
<proteinExistence type="inferred from homology"/>
<evidence type="ECO:0000256" key="1">
    <source>
        <dbReference type="ARBA" id="ARBA00004442"/>
    </source>
</evidence>
<evidence type="ECO:0000313" key="10">
    <source>
        <dbReference type="EMBL" id="ADV45200.1"/>
    </source>
</evidence>
<comment type="subcellular location">
    <subcellularLocation>
        <location evidence="1">Cell outer membrane</location>
    </subcellularLocation>
</comment>
<evidence type="ECO:0000259" key="9">
    <source>
        <dbReference type="Pfam" id="PF14322"/>
    </source>
</evidence>
<keyword evidence="4" id="KW-0472">Membrane</keyword>